<keyword evidence="15" id="KW-1185">Reference proteome</keyword>
<sequence>MGEAAGGARLVEGGFATAPATLAVGVATALLLIYLWRRPCRKNASPATPLPPGPWGLPVIGYLPFLRGQQQHVAFKWIAEKYGPVFRVKMGAMNVAVLNDFESISEGYSKLLRRPKALFLDHAGITGVSNLNGRPWVENRRFCVRSVTSGSYGGKTMEQQVEDEAVYLAEKIAEAEGEAINVADLVLPSVSNNVTALVMGSRYDFEDERRVFLDNILVRTIRCLAAGAVISVMPIGLRAITTLFFTKFGQMRRIVDDTRKFFRGVPVGQRADFVRRGLPVDLPDYRVAPTQPGRQERHRTAKD</sequence>
<keyword evidence="12" id="KW-0503">Monooxygenase</keyword>
<evidence type="ECO:0000256" key="2">
    <source>
        <dbReference type="ARBA" id="ARBA00004174"/>
    </source>
</evidence>
<evidence type="ECO:0000313" key="15">
    <source>
        <dbReference type="Proteomes" id="UP001321473"/>
    </source>
</evidence>
<dbReference type="Proteomes" id="UP001321473">
    <property type="component" value="Unassembled WGS sequence"/>
</dbReference>
<dbReference type="GO" id="GO:0020037">
    <property type="term" value="F:heme binding"/>
    <property type="evidence" value="ECO:0007669"/>
    <property type="project" value="InterPro"/>
</dbReference>
<feature type="transmembrane region" description="Helical" evidence="13">
    <location>
        <begin position="15"/>
        <end position="36"/>
    </location>
</feature>
<comment type="caution">
    <text evidence="14">The sequence shown here is derived from an EMBL/GenBank/DDBJ whole genome shotgun (WGS) entry which is preliminary data.</text>
</comment>
<dbReference type="PANTHER" id="PTHR24289">
    <property type="entry name" value="STEROID 17-ALPHA-HYDROXYLASE/17,20 LYASE"/>
    <property type="match status" value="1"/>
</dbReference>
<evidence type="ECO:0000256" key="13">
    <source>
        <dbReference type="SAM" id="Phobius"/>
    </source>
</evidence>
<comment type="similarity">
    <text evidence="4">Belongs to the cytochrome P450 family.</text>
</comment>
<keyword evidence="10" id="KW-0560">Oxidoreductase</keyword>
<evidence type="ECO:0000256" key="5">
    <source>
        <dbReference type="ARBA" id="ARBA00012109"/>
    </source>
</evidence>
<proteinExistence type="inferred from homology"/>
<keyword evidence="13" id="KW-1133">Transmembrane helix</keyword>
<dbReference type="GO" id="GO:0042448">
    <property type="term" value="P:progesterone metabolic process"/>
    <property type="evidence" value="ECO:0007669"/>
    <property type="project" value="TreeGrafter"/>
</dbReference>
<evidence type="ECO:0000256" key="8">
    <source>
        <dbReference type="ARBA" id="ARBA00022824"/>
    </source>
</evidence>
<keyword evidence="13" id="KW-0472">Membrane</keyword>
<evidence type="ECO:0000256" key="12">
    <source>
        <dbReference type="ARBA" id="ARBA00023033"/>
    </source>
</evidence>
<dbReference type="PRINTS" id="PR00463">
    <property type="entry name" value="EP450I"/>
</dbReference>
<dbReference type="AlphaFoldDB" id="A0AAQ4EFN8"/>
<keyword evidence="13" id="KW-0812">Transmembrane</keyword>
<keyword evidence="9" id="KW-0492">Microsome</keyword>
<dbReference type="GO" id="GO:0005789">
    <property type="term" value="C:endoplasmic reticulum membrane"/>
    <property type="evidence" value="ECO:0007669"/>
    <property type="project" value="UniProtKB-SubCell"/>
</dbReference>
<comment type="subcellular location">
    <subcellularLocation>
        <location evidence="3">Endoplasmic reticulum membrane</location>
        <topology evidence="3">Peripheral membrane protein</topology>
    </subcellularLocation>
    <subcellularLocation>
        <location evidence="2">Microsome membrane</location>
        <topology evidence="2">Peripheral membrane protein</topology>
    </subcellularLocation>
</comment>
<evidence type="ECO:0000256" key="11">
    <source>
        <dbReference type="ARBA" id="ARBA00023004"/>
    </source>
</evidence>
<reference evidence="14 15" key="1">
    <citation type="journal article" date="2023" name="Arcadia Sci">
        <title>De novo assembly of a long-read Amblyomma americanum tick genome.</title>
        <authorList>
            <person name="Chou S."/>
            <person name="Poskanzer K.E."/>
            <person name="Rollins M."/>
            <person name="Thuy-Boun P.S."/>
        </authorList>
    </citation>
    <scope>NUCLEOTIDE SEQUENCE [LARGE SCALE GENOMIC DNA]</scope>
    <source>
        <strain evidence="14">F_SG_1</strain>
        <tissue evidence="14">Salivary glands</tissue>
    </source>
</reference>
<keyword evidence="11" id="KW-0408">Iron</keyword>
<evidence type="ECO:0000256" key="4">
    <source>
        <dbReference type="ARBA" id="ARBA00010617"/>
    </source>
</evidence>
<accession>A0AAQ4EFN8</accession>
<dbReference type="InterPro" id="IPR036396">
    <property type="entry name" value="Cyt_P450_sf"/>
</dbReference>
<evidence type="ECO:0000256" key="3">
    <source>
        <dbReference type="ARBA" id="ARBA00004406"/>
    </source>
</evidence>
<comment type="cofactor">
    <cofactor evidence="1">
        <name>heme</name>
        <dbReference type="ChEBI" id="CHEBI:30413"/>
    </cofactor>
</comment>
<dbReference type="InterPro" id="IPR002401">
    <property type="entry name" value="Cyt_P450_E_grp-I"/>
</dbReference>
<dbReference type="SUPFAM" id="SSF48264">
    <property type="entry name" value="Cytochrome P450"/>
    <property type="match status" value="1"/>
</dbReference>
<protein>
    <recommendedName>
        <fullName evidence="5">unspecific monooxygenase</fullName>
        <ecNumber evidence="5">1.14.14.1</ecNumber>
    </recommendedName>
</protein>
<evidence type="ECO:0000256" key="1">
    <source>
        <dbReference type="ARBA" id="ARBA00001971"/>
    </source>
</evidence>
<evidence type="ECO:0000256" key="6">
    <source>
        <dbReference type="ARBA" id="ARBA00022617"/>
    </source>
</evidence>
<organism evidence="14 15">
    <name type="scientific">Amblyomma americanum</name>
    <name type="common">Lone star tick</name>
    <dbReference type="NCBI Taxonomy" id="6943"/>
    <lineage>
        <taxon>Eukaryota</taxon>
        <taxon>Metazoa</taxon>
        <taxon>Ecdysozoa</taxon>
        <taxon>Arthropoda</taxon>
        <taxon>Chelicerata</taxon>
        <taxon>Arachnida</taxon>
        <taxon>Acari</taxon>
        <taxon>Parasitiformes</taxon>
        <taxon>Ixodida</taxon>
        <taxon>Ixodoidea</taxon>
        <taxon>Ixodidae</taxon>
        <taxon>Amblyomminae</taxon>
        <taxon>Amblyomma</taxon>
    </lineage>
</organism>
<evidence type="ECO:0000313" key="14">
    <source>
        <dbReference type="EMBL" id="KAK8773491.1"/>
    </source>
</evidence>
<dbReference type="Pfam" id="PF00067">
    <property type="entry name" value="p450"/>
    <property type="match status" value="1"/>
</dbReference>
<name>A0AAQ4EFN8_AMBAM</name>
<dbReference type="EMBL" id="JARKHS020016830">
    <property type="protein sequence ID" value="KAK8773491.1"/>
    <property type="molecule type" value="Genomic_DNA"/>
</dbReference>
<gene>
    <name evidence="14" type="ORF">V5799_011973</name>
</gene>
<dbReference type="PANTHER" id="PTHR24289:SF21">
    <property type="entry name" value="CYTOCHROME P450 1A"/>
    <property type="match status" value="1"/>
</dbReference>
<dbReference type="GO" id="GO:0005506">
    <property type="term" value="F:iron ion binding"/>
    <property type="evidence" value="ECO:0007669"/>
    <property type="project" value="InterPro"/>
</dbReference>
<evidence type="ECO:0000256" key="9">
    <source>
        <dbReference type="ARBA" id="ARBA00022848"/>
    </source>
</evidence>
<dbReference type="GO" id="GO:0004508">
    <property type="term" value="F:steroid 17-alpha-monooxygenase activity"/>
    <property type="evidence" value="ECO:0007669"/>
    <property type="project" value="TreeGrafter"/>
</dbReference>
<keyword evidence="7" id="KW-0479">Metal-binding</keyword>
<keyword evidence="6" id="KW-0349">Heme</keyword>
<evidence type="ECO:0000256" key="10">
    <source>
        <dbReference type="ARBA" id="ARBA00023002"/>
    </source>
</evidence>
<dbReference type="Gene3D" id="1.10.630.10">
    <property type="entry name" value="Cytochrome P450"/>
    <property type="match status" value="1"/>
</dbReference>
<evidence type="ECO:0000256" key="7">
    <source>
        <dbReference type="ARBA" id="ARBA00022723"/>
    </source>
</evidence>
<dbReference type="GO" id="GO:0042446">
    <property type="term" value="P:hormone biosynthetic process"/>
    <property type="evidence" value="ECO:0007669"/>
    <property type="project" value="TreeGrafter"/>
</dbReference>
<dbReference type="InterPro" id="IPR001128">
    <property type="entry name" value="Cyt_P450"/>
</dbReference>
<dbReference type="EC" id="1.14.14.1" evidence="5"/>
<keyword evidence="8" id="KW-0256">Endoplasmic reticulum</keyword>